<feature type="transmembrane region" description="Helical" evidence="1">
    <location>
        <begin position="31"/>
        <end position="49"/>
    </location>
</feature>
<feature type="transmembrane region" description="Helical" evidence="1">
    <location>
        <begin position="82"/>
        <end position="100"/>
    </location>
</feature>
<gene>
    <name evidence="2" type="ORF">SAMN06265361_101722</name>
</gene>
<dbReference type="EMBL" id="FXTU01000001">
    <property type="protein sequence ID" value="SMP06955.1"/>
    <property type="molecule type" value="Genomic_DNA"/>
</dbReference>
<feature type="transmembrane region" description="Helical" evidence="1">
    <location>
        <begin position="56"/>
        <end position="76"/>
    </location>
</feature>
<accession>A0AA45WKE1</accession>
<evidence type="ECO:0008006" key="4">
    <source>
        <dbReference type="Google" id="ProtNLM"/>
    </source>
</evidence>
<reference evidence="2" key="1">
    <citation type="submission" date="2017-05" db="EMBL/GenBank/DDBJ databases">
        <authorList>
            <person name="Varghese N."/>
            <person name="Submissions S."/>
        </authorList>
    </citation>
    <scope>NUCLEOTIDE SEQUENCE</scope>
    <source>
        <strain evidence="2">DSM 45262</strain>
    </source>
</reference>
<evidence type="ECO:0000256" key="1">
    <source>
        <dbReference type="SAM" id="Phobius"/>
    </source>
</evidence>
<evidence type="ECO:0000313" key="2">
    <source>
        <dbReference type="EMBL" id="SMP06955.1"/>
    </source>
</evidence>
<protein>
    <recommendedName>
        <fullName evidence="4">DUF5668 domain-containing protein</fullName>
    </recommendedName>
</protein>
<feature type="transmembrane region" description="Helical" evidence="1">
    <location>
        <begin position="136"/>
        <end position="153"/>
    </location>
</feature>
<feature type="transmembrane region" description="Helical" evidence="1">
    <location>
        <begin position="107"/>
        <end position="124"/>
    </location>
</feature>
<dbReference type="Proteomes" id="UP001157946">
    <property type="component" value="Unassembled WGS sequence"/>
</dbReference>
<sequence>MQSKLIGFILILGGALLLVTKFELAPLQSFITWPFIMFLIGAILLFVAFLKRIGSLALWAGLITFLGLSVWGIKYVEGWPNHWSILLVFVGLSVLLQYLLTKHNMSGIVGGILVLTGVVAYPGVTELPIVSPVTTVLHNYWPVFIVVLGLIFLSKK</sequence>
<name>A0AA45WKE1_9BACL</name>
<proteinExistence type="predicted"/>
<keyword evidence="1" id="KW-1133">Transmembrane helix</keyword>
<keyword evidence="1" id="KW-0812">Transmembrane</keyword>
<organism evidence="2 3">
    <name type="scientific">Laceyella tengchongensis</name>
    <dbReference type="NCBI Taxonomy" id="574699"/>
    <lineage>
        <taxon>Bacteria</taxon>
        <taxon>Bacillati</taxon>
        <taxon>Bacillota</taxon>
        <taxon>Bacilli</taxon>
        <taxon>Bacillales</taxon>
        <taxon>Thermoactinomycetaceae</taxon>
        <taxon>Laceyella</taxon>
    </lineage>
</organism>
<keyword evidence="1" id="KW-0472">Membrane</keyword>
<dbReference type="AlphaFoldDB" id="A0AA45WKE1"/>
<dbReference type="RefSeq" id="WP_102992021.1">
    <property type="nucleotide sequence ID" value="NZ_FXTU01000001.1"/>
</dbReference>
<evidence type="ECO:0000313" key="3">
    <source>
        <dbReference type="Proteomes" id="UP001157946"/>
    </source>
</evidence>
<comment type="caution">
    <text evidence="2">The sequence shown here is derived from an EMBL/GenBank/DDBJ whole genome shotgun (WGS) entry which is preliminary data.</text>
</comment>
<keyword evidence="3" id="KW-1185">Reference proteome</keyword>